<organism evidence="1 2">
    <name type="scientific">Kandleria vitulina DSM 20405</name>
    <dbReference type="NCBI Taxonomy" id="1410657"/>
    <lineage>
        <taxon>Bacteria</taxon>
        <taxon>Bacillati</taxon>
        <taxon>Bacillota</taxon>
        <taxon>Erysipelotrichia</taxon>
        <taxon>Erysipelotrichales</taxon>
        <taxon>Coprobacillaceae</taxon>
        <taxon>Kandleria</taxon>
    </lineage>
</organism>
<reference evidence="1 2" key="1">
    <citation type="journal article" date="2015" name="Genome Announc.">
        <title>Expanding the biotechnology potential of lactobacilli through comparative genomics of 213 strains and associated genera.</title>
        <authorList>
            <person name="Sun Z."/>
            <person name="Harris H.M."/>
            <person name="McCann A."/>
            <person name="Guo C."/>
            <person name="Argimon S."/>
            <person name="Zhang W."/>
            <person name="Yang X."/>
            <person name="Jeffery I.B."/>
            <person name="Cooney J.C."/>
            <person name="Kagawa T.F."/>
            <person name="Liu W."/>
            <person name="Song Y."/>
            <person name="Salvetti E."/>
            <person name="Wrobel A."/>
            <person name="Rasinkangas P."/>
            <person name="Parkhill J."/>
            <person name="Rea M.C."/>
            <person name="O'Sullivan O."/>
            <person name="Ritari J."/>
            <person name="Douillard F.P."/>
            <person name="Paul Ross R."/>
            <person name="Yang R."/>
            <person name="Briner A.E."/>
            <person name="Felis G.E."/>
            <person name="de Vos W.M."/>
            <person name="Barrangou R."/>
            <person name="Klaenhammer T.R."/>
            <person name="Caufield P.W."/>
            <person name="Cui Y."/>
            <person name="Zhang H."/>
            <person name="O'Toole P.W."/>
        </authorList>
    </citation>
    <scope>NUCLEOTIDE SEQUENCE [LARGE SCALE GENOMIC DNA]</scope>
    <source>
        <strain evidence="1 2">DSM 20405</strain>
    </source>
</reference>
<evidence type="ECO:0000313" key="1">
    <source>
        <dbReference type="EMBL" id="KRN47625.1"/>
    </source>
</evidence>
<gene>
    <name evidence="1" type="ORF">IV49_GL001370</name>
</gene>
<comment type="caution">
    <text evidence="1">The sequence shown here is derived from an EMBL/GenBank/DDBJ whole genome shotgun (WGS) entry which is preliminary data.</text>
</comment>
<sequence length="159" mass="18637">MKKKILAIVVIILLLVGALYWFKSQPNYRDDKKRISLQVDSEFSYKSIYVSEQGFGNDMANVCRFTLKNPKDIKGFVSVDKLNKKEKEDIDNFYNTDFNTEWEDNKNTGKYTHVINELSALKSSSDTKYIHHRIENSSSYELYIYNKKMNVGYYVVSII</sequence>
<dbReference type="RefSeq" id="WP_031589721.1">
    <property type="nucleotide sequence ID" value="NZ_JNKN01000039.1"/>
</dbReference>
<dbReference type="Proteomes" id="UP000051841">
    <property type="component" value="Unassembled WGS sequence"/>
</dbReference>
<accession>A0A0R2H3Y9</accession>
<protein>
    <submittedName>
        <fullName evidence="1">Uncharacterized protein</fullName>
    </submittedName>
</protein>
<evidence type="ECO:0000313" key="2">
    <source>
        <dbReference type="Proteomes" id="UP000051841"/>
    </source>
</evidence>
<dbReference type="AlphaFoldDB" id="A0A0R2H3Y9"/>
<keyword evidence="2" id="KW-1185">Reference proteome</keyword>
<dbReference type="PATRIC" id="fig|1410657.5.peg.1419"/>
<proteinExistence type="predicted"/>
<name>A0A0R2H3Y9_9FIRM</name>
<dbReference type="EMBL" id="JQBL01000038">
    <property type="protein sequence ID" value="KRN47625.1"/>
    <property type="molecule type" value="Genomic_DNA"/>
</dbReference>